<reference evidence="1" key="1">
    <citation type="submission" date="2022-12" db="EMBL/GenBank/DDBJ databases">
        <title>New Phytohabitans aurantiacus sp. RD004123 nov., an actinomycete isolated from soil.</title>
        <authorList>
            <person name="Triningsih D.W."/>
            <person name="Harunari E."/>
            <person name="Igarashi Y."/>
        </authorList>
    </citation>
    <scope>NUCLEOTIDE SEQUENCE</scope>
    <source>
        <strain evidence="1">RD004123</strain>
    </source>
</reference>
<name>A0ABQ5R0W5_9ACTN</name>
<accession>A0ABQ5R0W5</accession>
<evidence type="ECO:0000313" key="1">
    <source>
        <dbReference type="EMBL" id="GLI00191.1"/>
    </source>
</evidence>
<comment type="caution">
    <text evidence="1">The sequence shown here is derived from an EMBL/GenBank/DDBJ whole genome shotgun (WGS) entry which is preliminary data.</text>
</comment>
<organism evidence="1 2">
    <name type="scientific">Phytohabitans aurantiacus</name>
    <dbReference type="NCBI Taxonomy" id="3016789"/>
    <lineage>
        <taxon>Bacteria</taxon>
        <taxon>Bacillati</taxon>
        <taxon>Actinomycetota</taxon>
        <taxon>Actinomycetes</taxon>
        <taxon>Micromonosporales</taxon>
        <taxon>Micromonosporaceae</taxon>
    </lineage>
</organism>
<protein>
    <recommendedName>
        <fullName evidence="3">Polymerase nucleotidyl transferase domain-containing protein</fullName>
    </recommendedName>
</protein>
<proteinExistence type="predicted"/>
<dbReference type="Proteomes" id="UP001144280">
    <property type="component" value="Unassembled WGS sequence"/>
</dbReference>
<sequence>MDDADLLARQDTLQAEAEALLADLDLAKLTADIGPVLLAGSYVSGLMSWPEVDVMVHVGPRFSPQSVLRLLRRIIERPGVVGFDYRDERGARSPTGTTRDERYHVAIAAERSGQAWQVDLTLWLNDPHPNITEWHETLRDTITAEQRVAILRIKDEWHRRGAYPNPVGGVQVYAAVLDDGVRTLDQFAAWLTTHG</sequence>
<dbReference type="RefSeq" id="WP_281900343.1">
    <property type="nucleotide sequence ID" value="NZ_BSDI01000031.1"/>
</dbReference>
<dbReference type="EMBL" id="BSDI01000031">
    <property type="protein sequence ID" value="GLI00191.1"/>
    <property type="molecule type" value="Genomic_DNA"/>
</dbReference>
<evidence type="ECO:0008006" key="3">
    <source>
        <dbReference type="Google" id="ProtNLM"/>
    </source>
</evidence>
<evidence type="ECO:0000313" key="2">
    <source>
        <dbReference type="Proteomes" id="UP001144280"/>
    </source>
</evidence>
<keyword evidence="2" id="KW-1185">Reference proteome</keyword>
<gene>
    <name evidence="1" type="ORF">Pa4123_54670</name>
</gene>